<gene>
    <name evidence="2" type="ORF">PoB_005764700</name>
</gene>
<sequence length="226" mass="24855">MHGEGSKCYRGDHYMVIPVSVIMTIHYSYHCYITIPAAVVTAAAIAATAITTTTTTYNTSINTSTPSTPTPTPLPQPQPPKQVTPIKRNFKMADDEEFDFFKPHPNPKPRVKTSFFEVVPDAYDDKSLTFTGDHRRTPKKVVEEPKAPDPEPEPEPEKEEPAAAMTQPALQDTMFAHDICMTSAEPWSPGDRLIWHSGIESALRSAGTLLSRVRALPSAPRPDGGL</sequence>
<feature type="compositionally biased region" description="Pro residues" evidence="1">
    <location>
        <begin position="68"/>
        <end position="82"/>
    </location>
</feature>
<evidence type="ECO:0000313" key="3">
    <source>
        <dbReference type="Proteomes" id="UP000735302"/>
    </source>
</evidence>
<feature type="compositionally biased region" description="Low complexity" evidence="1">
    <location>
        <begin position="57"/>
        <end position="67"/>
    </location>
</feature>
<dbReference type="EMBL" id="BLXT01006360">
    <property type="protein sequence ID" value="GFO31142.1"/>
    <property type="molecule type" value="Genomic_DNA"/>
</dbReference>
<feature type="compositionally biased region" description="Basic and acidic residues" evidence="1">
    <location>
        <begin position="127"/>
        <end position="149"/>
    </location>
</feature>
<proteinExistence type="predicted"/>
<comment type="caution">
    <text evidence="2">The sequence shown here is derived from an EMBL/GenBank/DDBJ whole genome shotgun (WGS) entry which is preliminary data.</text>
</comment>
<protein>
    <submittedName>
        <fullName evidence="2">Uncharacterized protein</fullName>
    </submittedName>
</protein>
<reference evidence="2 3" key="1">
    <citation type="journal article" date="2021" name="Elife">
        <title>Chloroplast acquisition without the gene transfer in kleptoplastic sea slugs, Plakobranchus ocellatus.</title>
        <authorList>
            <person name="Maeda T."/>
            <person name="Takahashi S."/>
            <person name="Yoshida T."/>
            <person name="Shimamura S."/>
            <person name="Takaki Y."/>
            <person name="Nagai Y."/>
            <person name="Toyoda A."/>
            <person name="Suzuki Y."/>
            <person name="Arimoto A."/>
            <person name="Ishii H."/>
            <person name="Satoh N."/>
            <person name="Nishiyama T."/>
            <person name="Hasebe M."/>
            <person name="Maruyama T."/>
            <person name="Minagawa J."/>
            <person name="Obokata J."/>
            <person name="Shigenobu S."/>
        </authorList>
    </citation>
    <scope>NUCLEOTIDE SEQUENCE [LARGE SCALE GENOMIC DNA]</scope>
</reference>
<feature type="region of interest" description="Disordered" evidence="1">
    <location>
        <begin position="127"/>
        <end position="166"/>
    </location>
</feature>
<keyword evidence="3" id="KW-1185">Reference proteome</keyword>
<dbReference type="Proteomes" id="UP000735302">
    <property type="component" value="Unassembled WGS sequence"/>
</dbReference>
<dbReference type="AlphaFoldDB" id="A0AAV4CII0"/>
<feature type="region of interest" description="Disordered" evidence="1">
    <location>
        <begin position="57"/>
        <end position="84"/>
    </location>
</feature>
<name>A0AAV4CII0_9GAST</name>
<accession>A0AAV4CII0</accession>
<evidence type="ECO:0000256" key="1">
    <source>
        <dbReference type="SAM" id="MobiDB-lite"/>
    </source>
</evidence>
<evidence type="ECO:0000313" key="2">
    <source>
        <dbReference type="EMBL" id="GFO31142.1"/>
    </source>
</evidence>
<organism evidence="2 3">
    <name type="scientific">Plakobranchus ocellatus</name>
    <dbReference type="NCBI Taxonomy" id="259542"/>
    <lineage>
        <taxon>Eukaryota</taxon>
        <taxon>Metazoa</taxon>
        <taxon>Spiralia</taxon>
        <taxon>Lophotrochozoa</taxon>
        <taxon>Mollusca</taxon>
        <taxon>Gastropoda</taxon>
        <taxon>Heterobranchia</taxon>
        <taxon>Euthyneura</taxon>
        <taxon>Panpulmonata</taxon>
        <taxon>Sacoglossa</taxon>
        <taxon>Placobranchoidea</taxon>
        <taxon>Plakobranchidae</taxon>
        <taxon>Plakobranchus</taxon>
    </lineage>
</organism>